<dbReference type="EMBL" id="RWIC01000339">
    <property type="protein sequence ID" value="TKC45276.1"/>
    <property type="molecule type" value="Genomic_DNA"/>
</dbReference>
<evidence type="ECO:0000256" key="3">
    <source>
        <dbReference type="ARBA" id="ARBA00047116"/>
    </source>
</evidence>
<dbReference type="Gene3D" id="2.170.150.10">
    <property type="entry name" value="Metal Binding Protein, Guanine Nucleotide Exchange Factor, Chain A"/>
    <property type="match status" value="1"/>
</dbReference>
<dbReference type="GO" id="GO:0005737">
    <property type="term" value="C:cytoplasm"/>
    <property type="evidence" value="ECO:0007669"/>
    <property type="project" value="TreeGrafter"/>
</dbReference>
<dbReference type="InterPro" id="IPR018105">
    <property type="entry name" value="Translational_control_tumour_p"/>
</dbReference>
<evidence type="ECO:0000313" key="6">
    <source>
        <dbReference type="EMBL" id="TKC45276.1"/>
    </source>
</evidence>
<dbReference type="InterPro" id="IPR011323">
    <property type="entry name" value="Mss4/transl-control_tumour"/>
</dbReference>
<dbReference type="PROSITE" id="PS51797">
    <property type="entry name" value="TCTP_3"/>
    <property type="match status" value="1"/>
</dbReference>
<comment type="similarity">
    <text evidence="4">Belongs to the TCTP family.</text>
</comment>
<dbReference type="SUPFAM" id="SSF51316">
    <property type="entry name" value="Mss4-like"/>
    <property type="match status" value="1"/>
</dbReference>
<dbReference type="PRINTS" id="PR01653">
    <property type="entry name" value="TCTPROTEIN"/>
</dbReference>
<dbReference type="InterPro" id="IPR011057">
    <property type="entry name" value="Mss4-like_sf"/>
</dbReference>
<feature type="domain" description="TCTP" evidence="5">
    <location>
        <begin position="6"/>
        <end position="141"/>
    </location>
</feature>
<dbReference type="Proteomes" id="UP000308365">
    <property type="component" value="Unassembled WGS sequence"/>
</dbReference>
<dbReference type="PANTHER" id="PTHR11991:SF0">
    <property type="entry name" value="TRANSLATIONALLY-CONTROLLED TUMOR PROTEIN"/>
    <property type="match status" value="1"/>
</dbReference>
<comment type="function">
    <text evidence="2">Involved in calcium binding and microtubule stabilization. Acts as a negative regulator of TSC22D1-mediated apoptosis, via interaction with and destabilization of TSC22D1 protein.</text>
</comment>
<evidence type="ECO:0000313" key="7">
    <source>
        <dbReference type="Proteomes" id="UP000308365"/>
    </source>
</evidence>
<dbReference type="InterPro" id="IPR034737">
    <property type="entry name" value="TCTP"/>
</dbReference>
<dbReference type="GO" id="GO:0005509">
    <property type="term" value="F:calcium ion binding"/>
    <property type="evidence" value="ECO:0007669"/>
    <property type="project" value="TreeGrafter"/>
</dbReference>
<reference evidence="7" key="1">
    <citation type="journal article" date="2019" name="IScience">
        <title>Narwhal Genome Reveals Long-Term Low Genetic Diversity despite Current Large Abundance Size.</title>
        <authorList>
            <person name="Westbury M.V."/>
            <person name="Petersen B."/>
            <person name="Garde E."/>
            <person name="Heide-Jorgensen M.P."/>
            <person name="Lorenzen E.D."/>
        </authorList>
    </citation>
    <scope>NUCLEOTIDE SEQUENCE [LARGE SCALE GENOMIC DNA]</scope>
</reference>
<comment type="caution">
    <text evidence="6">The sequence shown here is derived from an EMBL/GenBank/DDBJ whole genome shotgun (WGS) entry which is preliminary data.</text>
</comment>
<comment type="subunit">
    <text evidence="3">Homodimer. Interacts with STEAP3. Interacts with TSC22D1; interaction results in the destabilization of TSC22D1 protein.</text>
</comment>
<evidence type="ECO:0000256" key="1">
    <source>
        <dbReference type="ARBA" id="ARBA00040832"/>
    </source>
</evidence>
<protein>
    <recommendedName>
        <fullName evidence="1">Translationally-controlled tumor protein</fullName>
    </recommendedName>
</protein>
<evidence type="ECO:0000256" key="4">
    <source>
        <dbReference type="PROSITE-ProRule" id="PRU01133"/>
    </source>
</evidence>
<dbReference type="Pfam" id="PF00838">
    <property type="entry name" value="TCTP"/>
    <property type="match status" value="1"/>
</dbReference>
<name>A0A4U1F968_MONMO</name>
<organism evidence="6 7">
    <name type="scientific">Monodon monoceros</name>
    <name type="common">Narwhal</name>
    <name type="synonym">Ceratodon monodon</name>
    <dbReference type="NCBI Taxonomy" id="40151"/>
    <lineage>
        <taxon>Eukaryota</taxon>
        <taxon>Metazoa</taxon>
        <taxon>Chordata</taxon>
        <taxon>Craniata</taxon>
        <taxon>Vertebrata</taxon>
        <taxon>Euteleostomi</taxon>
        <taxon>Mammalia</taxon>
        <taxon>Eutheria</taxon>
        <taxon>Laurasiatheria</taxon>
        <taxon>Artiodactyla</taxon>
        <taxon>Whippomorpha</taxon>
        <taxon>Cetacea</taxon>
        <taxon>Odontoceti</taxon>
        <taxon>Monodontidae</taxon>
        <taxon>Monodon</taxon>
    </lineage>
</organism>
<accession>A0A4U1F968</accession>
<sequence>MSPSIMIIYRDLISHDEMFSDIHKIREVADGLCLEVEGNMGSRTEGPEGEGTDCTVITGVVIVMNHHLQETSFTKEAYKNFKNRDQKGGKPFMTGTAEQIKHILANFKNDQFFIGENMNPDSMAALLDYREDGVTPYMIFF</sequence>
<dbReference type="AlphaFoldDB" id="A0A4U1F968"/>
<evidence type="ECO:0000259" key="5">
    <source>
        <dbReference type="PROSITE" id="PS51797"/>
    </source>
</evidence>
<proteinExistence type="inferred from homology"/>
<evidence type="ECO:0000256" key="2">
    <source>
        <dbReference type="ARBA" id="ARBA00046053"/>
    </source>
</evidence>
<gene>
    <name evidence="6" type="ORF">EI555_008773</name>
</gene>
<dbReference type="PANTHER" id="PTHR11991">
    <property type="entry name" value="TRANSLATIONALLY CONTROLLED TUMOR PROTEIN-RELATED"/>
    <property type="match status" value="1"/>
</dbReference>